<evidence type="ECO:0000313" key="6">
    <source>
        <dbReference type="WBParaSite" id="MBELARI_LOCUS8397"/>
    </source>
</evidence>
<keyword evidence="2" id="KW-0732">Signal</keyword>
<evidence type="ECO:0000256" key="2">
    <source>
        <dbReference type="SAM" id="SignalP"/>
    </source>
</evidence>
<dbReference type="InterPro" id="IPR014716">
    <property type="entry name" value="Fibrinogen_a/b/g_C_1"/>
</dbReference>
<dbReference type="PANTHER" id="PTHR19143:SF444">
    <property type="entry name" value="PROTEIN SCABROUS"/>
    <property type="match status" value="1"/>
</dbReference>
<dbReference type="Proteomes" id="UP000887575">
    <property type="component" value="Unassembled WGS sequence"/>
</dbReference>
<dbReference type="AlphaFoldDB" id="A0AAF3JBE1"/>
<dbReference type="WBParaSite" id="MBELARI_LOCUS8397">
    <property type="protein sequence ID" value="MBELARI_LOCUS8397"/>
    <property type="gene ID" value="MBELARI_LOCUS8397"/>
</dbReference>
<feature type="compositionally biased region" description="Low complexity" evidence="1">
    <location>
        <begin position="182"/>
        <end position="208"/>
    </location>
</feature>
<reference evidence="5 6" key="1">
    <citation type="submission" date="2024-02" db="UniProtKB">
        <authorList>
            <consortium name="WormBaseParasite"/>
        </authorList>
    </citation>
    <scope>IDENTIFICATION</scope>
</reference>
<protein>
    <recommendedName>
        <fullName evidence="3">Fibrinogen C-terminal domain-containing protein</fullName>
    </recommendedName>
</protein>
<evidence type="ECO:0000259" key="3">
    <source>
        <dbReference type="PROSITE" id="PS51406"/>
    </source>
</evidence>
<dbReference type="Gene3D" id="4.10.530.10">
    <property type="entry name" value="Gamma-fibrinogen Carboxyl Terminal Fragment, domain 2"/>
    <property type="match status" value="1"/>
</dbReference>
<proteinExistence type="predicted"/>
<feature type="region of interest" description="Disordered" evidence="1">
    <location>
        <begin position="169"/>
        <end position="208"/>
    </location>
</feature>
<evidence type="ECO:0000313" key="4">
    <source>
        <dbReference type="Proteomes" id="UP000887575"/>
    </source>
</evidence>
<dbReference type="SUPFAM" id="SSF56496">
    <property type="entry name" value="Fibrinogen C-terminal domain-like"/>
    <property type="match status" value="1"/>
</dbReference>
<dbReference type="PROSITE" id="PS51406">
    <property type="entry name" value="FIBRINOGEN_C_2"/>
    <property type="match status" value="1"/>
</dbReference>
<dbReference type="GO" id="GO:0005615">
    <property type="term" value="C:extracellular space"/>
    <property type="evidence" value="ECO:0007669"/>
    <property type="project" value="TreeGrafter"/>
</dbReference>
<name>A0AAF3JBE1_9BILA</name>
<dbReference type="WBParaSite" id="MBELARI_LOCUS2783">
    <property type="protein sequence ID" value="MBELARI_LOCUS2783"/>
    <property type="gene ID" value="MBELARI_LOCUS2783"/>
</dbReference>
<evidence type="ECO:0000256" key="1">
    <source>
        <dbReference type="SAM" id="MobiDB-lite"/>
    </source>
</evidence>
<organism evidence="4 6">
    <name type="scientific">Mesorhabditis belari</name>
    <dbReference type="NCBI Taxonomy" id="2138241"/>
    <lineage>
        <taxon>Eukaryota</taxon>
        <taxon>Metazoa</taxon>
        <taxon>Ecdysozoa</taxon>
        <taxon>Nematoda</taxon>
        <taxon>Chromadorea</taxon>
        <taxon>Rhabditida</taxon>
        <taxon>Rhabditina</taxon>
        <taxon>Rhabditomorpha</taxon>
        <taxon>Rhabditoidea</taxon>
        <taxon>Rhabditidae</taxon>
        <taxon>Mesorhabditinae</taxon>
        <taxon>Mesorhabditis</taxon>
    </lineage>
</organism>
<sequence>MRLLIVLLLLGDVLGEYSLTIYLRRLDVGQGYLLSGDHCTDTWNLGDQCNLQLKLGVCLGVPLNVSNPCPNPTPIDLSNVTSNSNAVDFAGGGTIYGAWKNPSVFPNNSTDAIYAGFSLSVEIREARGGAIIDSYQQQFDDGNTPNNFMYFSHPRNLLDPTMLSVAWKATGNLPTPPPPPTTTEAPTPTHTTATEPSTEEPPSTSAPITAKDCEEMESKIDGVYPILINGQIVQVYCSFASNVALTHIQGRGEKDSTDFDVTFDKYKEPIGDADKGNNFWLGLDNINQLTAKNDQSYSLMIEVCCGDTSISKQYYTEVQRKMGVAKYSDRDLSLLFPVSDSSTGYVLTGKATLGIGLNYADNTDGYGTDLGRKFVTYDSWKDNDDNEYCKVIYDGPKYTEGSGGWWFGNCRENLNGHYYEAAVDLDLNCKITVPSPWKKGSGIEFVTQNIATPVVNGVSYTRTRMAIYRGTAQPTGLKNFCT</sequence>
<keyword evidence="4" id="KW-1185">Reference proteome</keyword>
<dbReference type="Pfam" id="PF00147">
    <property type="entry name" value="Fibrinogen_C"/>
    <property type="match status" value="1"/>
</dbReference>
<dbReference type="InterPro" id="IPR050373">
    <property type="entry name" value="Fibrinogen_C-term_domain"/>
</dbReference>
<evidence type="ECO:0000313" key="5">
    <source>
        <dbReference type="WBParaSite" id="MBELARI_LOCUS2783"/>
    </source>
</evidence>
<feature type="signal peptide" evidence="2">
    <location>
        <begin position="1"/>
        <end position="15"/>
    </location>
</feature>
<dbReference type="InterPro" id="IPR036056">
    <property type="entry name" value="Fibrinogen-like_C"/>
</dbReference>
<dbReference type="InterPro" id="IPR002181">
    <property type="entry name" value="Fibrinogen_a/b/g_C_dom"/>
</dbReference>
<dbReference type="SMART" id="SM00186">
    <property type="entry name" value="FBG"/>
    <property type="match status" value="1"/>
</dbReference>
<dbReference type="PANTHER" id="PTHR19143">
    <property type="entry name" value="FIBRINOGEN/TENASCIN/ANGIOPOEITIN"/>
    <property type="match status" value="1"/>
</dbReference>
<dbReference type="Gene3D" id="3.90.215.10">
    <property type="entry name" value="Gamma Fibrinogen, chain A, domain 1"/>
    <property type="match status" value="1"/>
</dbReference>
<feature type="chain" id="PRO_5041856457" description="Fibrinogen C-terminal domain-containing protein" evidence="2">
    <location>
        <begin position="16"/>
        <end position="482"/>
    </location>
</feature>
<feature type="domain" description="Fibrinogen C-terminal" evidence="3">
    <location>
        <begin position="204"/>
        <end position="419"/>
    </location>
</feature>
<accession>A0AAF3JBE1</accession>